<dbReference type="RefSeq" id="WP_184579167.1">
    <property type="nucleotide sequence ID" value="NZ_JACHJT010000001.1"/>
</dbReference>
<evidence type="ECO:0000313" key="1">
    <source>
        <dbReference type="EMBL" id="MBB4932052.1"/>
    </source>
</evidence>
<proteinExistence type="predicted"/>
<dbReference type="Proteomes" id="UP000523007">
    <property type="component" value="Unassembled WGS sequence"/>
</dbReference>
<dbReference type="EMBL" id="JACHJT010000001">
    <property type="protein sequence ID" value="MBB4932052.1"/>
    <property type="molecule type" value="Genomic_DNA"/>
</dbReference>
<accession>A0A7W7W2K4</accession>
<comment type="caution">
    <text evidence="1">The sequence shown here is derived from an EMBL/GenBank/DDBJ whole genome shotgun (WGS) entry which is preliminary data.</text>
</comment>
<reference evidence="1 2" key="1">
    <citation type="submission" date="2020-08" db="EMBL/GenBank/DDBJ databases">
        <title>Sequencing the genomes of 1000 actinobacteria strains.</title>
        <authorList>
            <person name="Klenk H.-P."/>
        </authorList>
    </citation>
    <scope>NUCLEOTIDE SEQUENCE [LARGE SCALE GENOMIC DNA]</scope>
    <source>
        <strain evidence="1 2">DSM 102030</strain>
    </source>
</reference>
<dbReference type="InterPro" id="IPR036390">
    <property type="entry name" value="WH_DNA-bd_sf"/>
</dbReference>
<dbReference type="GO" id="GO:0003677">
    <property type="term" value="F:DNA binding"/>
    <property type="evidence" value="ECO:0007669"/>
    <property type="project" value="UniProtKB-KW"/>
</dbReference>
<dbReference type="SUPFAM" id="SSF46785">
    <property type="entry name" value="Winged helix' DNA-binding domain"/>
    <property type="match status" value="1"/>
</dbReference>
<protein>
    <submittedName>
        <fullName evidence="1">DNA-binding HxlR family transcriptional regulator</fullName>
    </submittedName>
</protein>
<keyword evidence="2" id="KW-1185">Reference proteome</keyword>
<organism evidence="1 2">
    <name type="scientific">Lipingzhangella halophila</name>
    <dbReference type="NCBI Taxonomy" id="1783352"/>
    <lineage>
        <taxon>Bacteria</taxon>
        <taxon>Bacillati</taxon>
        <taxon>Actinomycetota</taxon>
        <taxon>Actinomycetes</taxon>
        <taxon>Streptosporangiales</taxon>
        <taxon>Nocardiopsidaceae</taxon>
        <taxon>Lipingzhangella</taxon>
    </lineage>
</organism>
<name>A0A7W7W2K4_9ACTN</name>
<gene>
    <name evidence="1" type="ORF">F4561_002872</name>
</gene>
<dbReference type="Gene3D" id="1.10.10.10">
    <property type="entry name" value="Winged helix-like DNA-binding domain superfamily/Winged helix DNA-binding domain"/>
    <property type="match status" value="1"/>
</dbReference>
<keyword evidence="1" id="KW-0238">DNA-binding</keyword>
<sequence length="170" mass="18813">MAEADDELQRRVTELEERVTRLENHPAQAPETGTGQESVFWALNELKQRLDDRGGVLFTGSAPLPTGETYEWQEGATAADLVESDWSESSEVLEALGHPVRLLLLQRVLSGTTATADLKNDQALGTTGQLYHHLRRLVAAGWLRTKGRGHYRVPPARVVPLLTVLLAARR</sequence>
<dbReference type="InterPro" id="IPR036388">
    <property type="entry name" value="WH-like_DNA-bd_sf"/>
</dbReference>
<evidence type="ECO:0000313" key="2">
    <source>
        <dbReference type="Proteomes" id="UP000523007"/>
    </source>
</evidence>
<dbReference type="AlphaFoldDB" id="A0A7W7W2K4"/>